<dbReference type="eggNOG" id="ENOG502QRSV">
    <property type="taxonomic scope" value="Eukaryota"/>
</dbReference>
<evidence type="ECO:0000313" key="3">
    <source>
        <dbReference type="EMBL" id="ESN93743.1"/>
    </source>
</evidence>
<dbReference type="Pfam" id="PF23066">
    <property type="entry name" value="PH_21"/>
    <property type="match status" value="1"/>
</dbReference>
<accession>T1G711</accession>
<evidence type="ECO:0000313" key="4">
    <source>
        <dbReference type="EnsemblMetazoa" id="HelroP88288"/>
    </source>
</evidence>
<name>T1G711_HELRO</name>
<dbReference type="OMA" id="DECIYQT"/>
<dbReference type="InterPro" id="IPR001611">
    <property type="entry name" value="Leu-rich_rpt"/>
</dbReference>
<dbReference type="OrthoDB" id="10056090at2759"/>
<dbReference type="InterPro" id="IPR052813">
    <property type="entry name" value="CMIP"/>
</dbReference>
<evidence type="ECO:0000259" key="2">
    <source>
        <dbReference type="Pfam" id="PF23066"/>
    </source>
</evidence>
<dbReference type="CTD" id="20216858"/>
<dbReference type="InterPro" id="IPR056429">
    <property type="entry name" value="PH_CMIP"/>
</dbReference>
<feature type="compositionally biased region" description="Basic residues" evidence="1">
    <location>
        <begin position="357"/>
        <end position="374"/>
    </location>
</feature>
<dbReference type="RefSeq" id="XP_009028123.1">
    <property type="nucleotide sequence ID" value="XM_009029875.1"/>
</dbReference>
<proteinExistence type="predicted"/>
<dbReference type="FunFam" id="3.80.10.10:FF:001407">
    <property type="entry name" value="uncharacterized protein LOC100179784"/>
    <property type="match status" value="1"/>
</dbReference>
<evidence type="ECO:0000256" key="1">
    <source>
        <dbReference type="SAM" id="MobiDB-lite"/>
    </source>
</evidence>
<keyword evidence="5" id="KW-1185">Reference proteome</keyword>
<dbReference type="SUPFAM" id="SSF52047">
    <property type="entry name" value="RNI-like"/>
    <property type="match status" value="1"/>
</dbReference>
<dbReference type="EnsemblMetazoa" id="HelroT88288">
    <property type="protein sequence ID" value="HelroP88288"/>
    <property type="gene ID" value="HelroG88288"/>
</dbReference>
<reference evidence="4" key="3">
    <citation type="submission" date="2015-06" db="UniProtKB">
        <authorList>
            <consortium name="EnsemblMetazoa"/>
        </authorList>
    </citation>
    <scope>IDENTIFICATION</scope>
</reference>
<evidence type="ECO:0000313" key="5">
    <source>
        <dbReference type="Proteomes" id="UP000015101"/>
    </source>
</evidence>
<dbReference type="InterPro" id="IPR032675">
    <property type="entry name" value="LRR_dom_sf"/>
</dbReference>
<sequence>NPRRYKLITENDVQLCRLNHTKTVVSKIMNSKYLRRWEHHHLILGNSEIFSTSPSGFMESSIPYSSILDINVISRWDAGQKFCIRLTIADGSVLLQASNSYLRDQWLHSIQWKRYISKYDKLLRNTKRPDVLTKEIKQLIDLSLTTPIQDDSVNQFPLDLVSLLLKEVNSINHVAYEQIIIALAPLLEKNHPTQQMCDFFTKHCKHSPRSRATVELFTPVIFRILKHNVDFGRYVRMQVFIQEYIQALRSQNGGSQIVREFIKSLHGPSTTCPHPRVLPNLVAVCFSTVFSYYEDRKKRLLMCMCVCACVCMTQSSSTPAAVGAATTTATNINEHISDDDDDDDGGCKYIGRNKIKRNHHHRRRHRHHRHHHQRRLPDDDVADDGDDGNDDDERLLTYIDILRFMSEFDDWRLQLAILLQPIPFPDDALAHRLFTNRMKPLLHNLASDERCDVHSSILGLREEKAGWFDVYCPGGIASEDDDDDELYTVMLMKLIRCCCRRKKFFYTHIKMISAWQLLAVRGNEAAIEALCLVLEFEICEKEDNKLQTIATLQNTSVGKKMYNELCQRQIQLQEIQQKGGPKRLTLPSRSTDDDLRRMLSSGAFGNLECLTLAFTQVTSACALDLIKLPSLRYLNLWSTQFGDTGLQVISEYMPKLQVLNLCETPVTDKGLSCLSAMRNLRKLNLNSTHLSAPTFQELKEKLPSLIECDVKYTDAW</sequence>
<feature type="domain" description="C-Maf-inducing protein PH" evidence="2">
    <location>
        <begin position="4"/>
        <end position="124"/>
    </location>
</feature>
<dbReference type="PANTHER" id="PTHR25480">
    <property type="entry name" value="LEUCINE-RICH REPEAT-CONTAINING PROTEIN 73"/>
    <property type="match status" value="1"/>
</dbReference>
<gene>
    <name evidence="4" type="primary">20216858</name>
    <name evidence="3" type="ORF">HELRODRAFT_88288</name>
</gene>
<reference evidence="5" key="1">
    <citation type="submission" date="2012-12" db="EMBL/GenBank/DDBJ databases">
        <authorList>
            <person name="Hellsten U."/>
            <person name="Grimwood J."/>
            <person name="Chapman J.A."/>
            <person name="Shapiro H."/>
            <person name="Aerts A."/>
            <person name="Otillar R.P."/>
            <person name="Terry A.Y."/>
            <person name="Boore J.L."/>
            <person name="Simakov O."/>
            <person name="Marletaz F."/>
            <person name="Cho S.-J."/>
            <person name="Edsinger-Gonzales E."/>
            <person name="Havlak P."/>
            <person name="Kuo D.-H."/>
            <person name="Larsson T."/>
            <person name="Lv J."/>
            <person name="Arendt D."/>
            <person name="Savage R."/>
            <person name="Osoegawa K."/>
            <person name="de Jong P."/>
            <person name="Lindberg D.R."/>
            <person name="Seaver E.C."/>
            <person name="Weisblat D.A."/>
            <person name="Putnam N.H."/>
            <person name="Grigoriev I.V."/>
            <person name="Rokhsar D.S."/>
        </authorList>
    </citation>
    <scope>NUCLEOTIDE SEQUENCE</scope>
</reference>
<dbReference type="KEGG" id="hro:HELRODRAFT_88288"/>
<dbReference type="GeneID" id="20216858"/>
<dbReference type="SUPFAM" id="SSF50729">
    <property type="entry name" value="PH domain-like"/>
    <property type="match status" value="1"/>
</dbReference>
<dbReference type="AlphaFoldDB" id="T1G711"/>
<dbReference type="Pfam" id="PF13516">
    <property type="entry name" value="LRR_6"/>
    <property type="match status" value="1"/>
</dbReference>
<dbReference type="Gene3D" id="3.80.10.10">
    <property type="entry name" value="Ribonuclease Inhibitor"/>
    <property type="match status" value="1"/>
</dbReference>
<dbReference type="InParanoid" id="T1G711"/>
<protein>
    <recommendedName>
        <fullName evidence="2">C-Maf-inducing protein PH domain-containing protein</fullName>
    </recommendedName>
</protein>
<reference evidence="3 5" key="2">
    <citation type="journal article" date="2013" name="Nature">
        <title>Insights into bilaterian evolution from three spiralian genomes.</title>
        <authorList>
            <person name="Simakov O."/>
            <person name="Marletaz F."/>
            <person name="Cho S.J."/>
            <person name="Edsinger-Gonzales E."/>
            <person name="Havlak P."/>
            <person name="Hellsten U."/>
            <person name="Kuo D.H."/>
            <person name="Larsson T."/>
            <person name="Lv J."/>
            <person name="Arendt D."/>
            <person name="Savage R."/>
            <person name="Osoegawa K."/>
            <person name="de Jong P."/>
            <person name="Grimwood J."/>
            <person name="Chapman J.A."/>
            <person name="Shapiro H."/>
            <person name="Aerts A."/>
            <person name="Otillar R.P."/>
            <person name="Terry A.Y."/>
            <person name="Boore J.L."/>
            <person name="Grigoriev I.V."/>
            <person name="Lindberg D.R."/>
            <person name="Seaver E.C."/>
            <person name="Weisblat D.A."/>
            <person name="Putnam N.H."/>
            <person name="Rokhsar D.S."/>
        </authorList>
    </citation>
    <scope>NUCLEOTIDE SEQUENCE</scope>
</reference>
<dbReference type="EMBL" id="KB097594">
    <property type="protein sequence ID" value="ESN93743.1"/>
    <property type="molecule type" value="Genomic_DNA"/>
</dbReference>
<organism evidence="4 5">
    <name type="scientific">Helobdella robusta</name>
    <name type="common">Californian leech</name>
    <dbReference type="NCBI Taxonomy" id="6412"/>
    <lineage>
        <taxon>Eukaryota</taxon>
        <taxon>Metazoa</taxon>
        <taxon>Spiralia</taxon>
        <taxon>Lophotrochozoa</taxon>
        <taxon>Annelida</taxon>
        <taxon>Clitellata</taxon>
        <taxon>Hirudinea</taxon>
        <taxon>Rhynchobdellida</taxon>
        <taxon>Glossiphoniidae</taxon>
        <taxon>Helobdella</taxon>
    </lineage>
</organism>
<dbReference type="HOGENOM" id="CLU_018505_0_0_1"/>
<feature type="region of interest" description="Disordered" evidence="1">
    <location>
        <begin position="357"/>
        <end position="387"/>
    </location>
</feature>
<dbReference type="PANTHER" id="PTHR25480:SF0">
    <property type="entry name" value="C-MAF-INDUCING PROTEIN"/>
    <property type="match status" value="1"/>
</dbReference>
<dbReference type="Proteomes" id="UP000015101">
    <property type="component" value="Unassembled WGS sequence"/>
</dbReference>
<dbReference type="EMBL" id="AMQM01007285">
    <property type="status" value="NOT_ANNOTATED_CDS"/>
    <property type="molecule type" value="Genomic_DNA"/>
</dbReference>